<dbReference type="SMART" id="SM00490">
    <property type="entry name" value="HELICc"/>
    <property type="match status" value="1"/>
</dbReference>
<dbReference type="GO" id="GO:0003677">
    <property type="term" value="F:DNA binding"/>
    <property type="evidence" value="ECO:0007669"/>
    <property type="project" value="UniProtKB-KW"/>
</dbReference>
<evidence type="ECO:0000256" key="3">
    <source>
        <dbReference type="ARBA" id="ARBA00022801"/>
    </source>
</evidence>
<dbReference type="Gene3D" id="3.40.50.300">
    <property type="entry name" value="P-loop containing nucleotide triphosphate hydrolases"/>
    <property type="match status" value="2"/>
</dbReference>
<dbReference type="GO" id="GO:0005524">
    <property type="term" value="F:ATP binding"/>
    <property type="evidence" value="ECO:0007669"/>
    <property type="project" value="UniProtKB-KW"/>
</dbReference>
<keyword evidence="1" id="KW-0547">Nucleotide-binding</keyword>
<dbReference type="PANTHER" id="PTHR47962:SF5">
    <property type="entry name" value="ATP-DEPENDENT HELICASE LHR-RELATED"/>
    <property type="match status" value="1"/>
</dbReference>
<dbReference type="InterPro" id="IPR001650">
    <property type="entry name" value="Helicase_C-like"/>
</dbReference>
<evidence type="ECO:0000256" key="8">
    <source>
        <dbReference type="ARBA" id="ARBA00023235"/>
    </source>
</evidence>
<dbReference type="Pfam" id="PF23236">
    <property type="entry name" value="WHD_2nd_Lhr"/>
    <property type="match status" value="1"/>
</dbReference>
<dbReference type="PROSITE" id="PS51194">
    <property type="entry name" value="HELICASE_CTER"/>
    <property type="match status" value="1"/>
</dbReference>
<evidence type="ECO:0000259" key="10">
    <source>
        <dbReference type="PROSITE" id="PS51192"/>
    </source>
</evidence>
<dbReference type="GO" id="GO:0016887">
    <property type="term" value="F:ATP hydrolysis activity"/>
    <property type="evidence" value="ECO:0007669"/>
    <property type="project" value="TreeGrafter"/>
</dbReference>
<keyword evidence="8" id="KW-0413">Isomerase</keyword>
<keyword evidence="7" id="KW-0234">DNA repair</keyword>
<keyword evidence="4 12" id="KW-0347">Helicase</keyword>
<dbReference type="InterPro" id="IPR027417">
    <property type="entry name" value="P-loop_NTPase"/>
</dbReference>
<dbReference type="InterPro" id="IPR011545">
    <property type="entry name" value="DEAD/DEAH_box_helicase_dom"/>
</dbReference>
<gene>
    <name evidence="12" type="ORF">BIV24_12685</name>
</gene>
<dbReference type="GO" id="GO:0004386">
    <property type="term" value="F:helicase activity"/>
    <property type="evidence" value="ECO:0007669"/>
    <property type="project" value="UniProtKB-KW"/>
</dbReference>
<dbReference type="InterPro" id="IPR045628">
    <property type="entry name" value="Lhr_WH_dom"/>
</dbReference>
<accession>A0A1S2PHE9</accession>
<dbReference type="Pfam" id="PF00271">
    <property type="entry name" value="Helicase_C"/>
    <property type="match status" value="1"/>
</dbReference>
<dbReference type="Pfam" id="PF23234">
    <property type="entry name" value="WHD_4th_Lhr"/>
    <property type="match status" value="1"/>
</dbReference>
<dbReference type="InterPro" id="IPR014001">
    <property type="entry name" value="Helicase_ATP-bd"/>
</dbReference>
<dbReference type="InterPro" id="IPR052511">
    <property type="entry name" value="ATP-dep_Helicase"/>
</dbReference>
<evidence type="ECO:0000256" key="5">
    <source>
        <dbReference type="ARBA" id="ARBA00022840"/>
    </source>
</evidence>
<dbReference type="CDD" id="cd18796">
    <property type="entry name" value="SF2_C_LHR"/>
    <property type="match status" value="1"/>
</dbReference>
<keyword evidence="5" id="KW-0067">ATP-binding</keyword>
<dbReference type="PANTHER" id="PTHR47962">
    <property type="entry name" value="ATP-DEPENDENT HELICASE LHR-RELATED-RELATED"/>
    <property type="match status" value="1"/>
</dbReference>
<proteinExistence type="predicted"/>
<evidence type="ECO:0000256" key="2">
    <source>
        <dbReference type="ARBA" id="ARBA00022763"/>
    </source>
</evidence>
<reference evidence="12 13" key="1">
    <citation type="submission" date="2016-10" db="EMBL/GenBank/DDBJ databases">
        <title>Genome sequence of Streptomyces sp. MUSC 93.</title>
        <authorList>
            <person name="Lee L.-H."/>
            <person name="Ser H.-L."/>
            <person name="Law J.W.-F."/>
        </authorList>
    </citation>
    <scope>NUCLEOTIDE SEQUENCE [LARGE SCALE GENOMIC DNA]</scope>
    <source>
        <strain evidence="12 13">MUSC 93</strain>
    </source>
</reference>
<dbReference type="OrthoDB" id="9815222at2"/>
<keyword evidence="6" id="KW-0238">DNA-binding</keyword>
<dbReference type="Proteomes" id="UP000179935">
    <property type="component" value="Unassembled WGS sequence"/>
</dbReference>
<comment type="caution">
    <text evidence="12">The sequence shown here is derived from an EMBL/GenBank/DDBJ whole genome shotgun (WGS) entry which is preliminary data.</text>
</comment>
<dbReference type="PROSITE" id="PS51192">
    <property type="entry name" value="HELICASE_ATP_BIND_1"/>
    <property type="match status" value="1"/>
</dbReference>
<keyword evidence="13" id="KW-1185">Reference proteome</keyword>
<protein>
    <submittedName>
        <fullName evidence="12">DEAD/DEAH box helicase</fullName>
    </submittedName>
</protein>
<dbReference type="InterPro" id="IPR055367">
    <property type="entry name" value="WH4_Lhr"/>
</dbReference>
<dbReference type="Pfam" id="PF08494">
    <property type="entry name" value="DEAD_assoc"/>
    <property type="match status" value="1"/>
</dbReference>
<dbReference type="CDD" id="cd17922">
    <property type="entry name" value="DEXHc_LHR-like"/>
    <property type="match status" value="1"/>
</dbReference>
<evidence type="ECO:0000313" key="13">
    <source>
        <dbReference type="Proteomes" id="UP000179935"/>
    </source>
</evidence>
<organism evidence="12 13">
    <name type="scientific">Streptomyces colonosanans</name>
    <dbReference type="NCBI Taxonomy" id="1428652"/>
    <lineage>
        <taxon>Bacteria</taxon>
        <taxon>Bacillati</taxon>
        <taxon>Actinomycetota</taxon>
        <taxon>Actinomycetes</taxon>
        <taxon>Kitasatosporales</taxon>
        <taxon>Streptomycetaceae</taxon>
        <taxon>Streptomyces</taxon>
    </lineage>
</organism>
<evidence type="ECO:0000259" key="11">
    <source>
        <dbReference type="PROSITE" id="PS51194"/>
    </source>
</evidence>
<dbReference type="InterPro" id="IPR055368">
    <property type="entry name" value="WH3_Lhr"/>
</dbReference>
<evidence type="ECO:0000256" key="1">
    <source>
        <dbReference type="ARBA" id="ARBA00022741"/>
    </source>
</evidence>
<feature type="region of interest" description="Disordered" evidence="9">
    <location>
        <begin position="1501"/>
        <end position="1548"/>
    </location>
</feature>
<dbReference type="Pfam" id="PF23235">
    <property type="entry name" value="WHD_3rd_Lhr"/>
    <property type="match status" value="1"/>
</dbReference>
<dbReference type="InterPro" id="IPR013701">
    <property type="entry name" value="Lhr-like_DEAD/DEAH_assoc"/>
</dbReference>
<keyword evidence="3" id="KW-0378">Hydrolase</keyword>
<evidence type="ECO:0000256" key="7">
    <source>
        <dbReference type="ARBA" id="ARBA00023204"/>
    </source>
</evidence>
<dbReference type="EMBL" id="MLYP01000034">
    <property type="protein sequence ID" value="OIJ93022.1"/>
    <property type="molecule type" value="Genomic_DNA"/>
</dbReference>
<evidence type="ECO:0000313" key="12">
    <source>
        <dbReference type="EMBL" id="OIJ93022.1"/>
    </source>
</evidence>
<sequence>MVSSAHRALDGFSPATRGWFTGAFSAPTAAQAGAWRAIAEGSDVLVVAPTGSGKTLAAFLAALDQLASVPPPADPKKRCRVLYVSPLKALAVDVERNLRSPLTGIRHESVRLGLPEPEVKVGIRSGDTPAAERRALATRPPDILITTPESLFLMLTSATRDALTGVETVILDEVHAVAGTKRGAHLTLSLERLDELLPRPARRIGLSATVRPVDEVARFLSPRRKVEIVQPESGKEFDLSVVVPVEDLGELGGSPVADAAEGGERPSIWPHVEERIADLVQAHRSTIVFANSRRLAERLCNRLNEIAYERATGETLAEHHAPAELMGGSGAAQGAPPVLARAHHGSVSKEQRALVEEDLKAGRLPAVVATSSLELGIDMGAVDLVVQVESPPSVASGLQRVGRAGHQVGAVSTGVVFPKYRGDLVQSAVVTERMRTGAIESLKVPANPLDVLAQQLVAMTALDTWQFDDLLATVRRAAPFASLPESAFTAVLDMLAGRYPSDAFAELRPRVVWDRLAGTITGRPGAQRLAVTSGGTIPDRGLFGVFLAGADPKKGGGRVGELDEEMVYESRVGDVFTLGTSSWRIEDITRDRVLVSPAPGVPGRLPFWKGDQLGRPLELGRAVGAFLREVGSLPAQDARLRLLAAGLDAWAADNVLSYLDEQREACGHVPDDRTIVVERFRDELGDWRVVVHSPFGAQVHAPWALALGARLAERYGMDAQVMHADDGIVLRLPDIDLMSLDLLDQEPPRGTPWDKAAGAEQAPVGAADVVFDKGEVDQIVTDQVGGSALFASRFRECAARALLLPRRSPGKRTPLWQQRQRAAQLLQVASEFGSFPIVLEAVRECLQDVFDVPGLAELMGDIESRKVRLVEVTTPEPSPFARSLLFGYVAQFLYEGDSPLAERRAAALSLDSRLLAELLGQAELRELLDAEVLTELERELQWLAEDRRVKDIEGVADVLRLLGPLTDAELAERGAESHWARELGAARRAIKVRIAGMDHWAAIEDAGRLRDALGTALPVGVPEAFTEPVKDPLGDLLARYARTHGPFTSATAAARFGLGVAVTEGALQRLAASGRIVQGEFHPAGIGQEWCDAAVLRRLRRRSLAALRHELEPVAPAALAQFLPQWQHIGGGHELRGVDGLVRAIEQLQGASVPASALEKLVLPSRVSHYTPGMLDELTAAGEVVWAGAGALPGKDGWVSLYLADAAPLLLPAPHPLELTALHQSVLDALLGGYGLFFRQIADRVRATTHPDVTDPQLADAIWDLAWSGLLTNDTLAPMRSLLGSGRTAGSTAHRAKRAVPRGRYGSLTAAARPQSRTGPPTVAGRWSLLPAIEADPTVRAHALARALLDRHGVVTRGAVASEGVEGGFSATYRVLSAFEESGQARRGYVVEGLGAAQFAMDGAVDRLRAVANARERCEPLPAPGAAAGPGAGIGSPNGPTGGGGYPFAPAGTPGTGHGAPGGPDTASGYYYRPDGPADAAPHDDLADSFATGAADVFDTGRALPDPLSAPGSGGPRSDSGFSAADAGARSPYGQGLPPNRTRSTGSPRAVVLAAADPANAYGSALPWPEPPTGAGHKPGRKAGSLVVLVDGDLVLYMERGGKTLLAWPSAPQAGPMEDDRLSTATEALAAAARAGSLGTVTVERVNGASALSSPFGIVLEGAGFIATPRGLRIRA</sequence>
<evidence type="ECO:0000256" key="6">
    <source>
        <dbReference type="ARBA" id="ARBA00023125"/>
    </source>
</evidence>
<feature type="domain" description="Helicase ATP-binding" evidence="10">
    <location>
        <begin position="35"/>
        <end position="228"/>
    </location>
</feature>
<dbReference type="SUPFAM" id="SSF52540">
    <property type="entry name" value="P-loop containing nucleoside triphosphate hydrolases"/>
    <property type="match status" value="1"/>
</dbReference>
<dbReference type="RefSeq" id="WP_071366365.1">
    <property type="nucleotide sequence ID" value="NZ_MLYP01000034.1"/>
</dbReference>
<dbReference type="InterPro" id="IPR055369">
    <property type="entry name" value="WH2_Lhr"/>
</dbReference>
<dbReference type="GO" id="GO:0006281">
    <property type="term" value="P:DNA repair"/>
    <property type="evidence" value="ECO:0007669"/>
    <property type="project" value="UniProtKB-KW"/>
</dbReference>
<keyword evidence="2" id="KW-0227">DNA damage</keyword>
<feature type="compositionally biased region" description="Gly residues" evidence="9">
    <location>
        <begin position="1428"/>
        <end position="1446"/>
    </location>
</feature>
<dbReference type="STRING" id="1428652.BIV24_12685"/>
<name>A0A1S2PHE9_9ACTN</name>
<feature type="compositionally biased region" description="Low complexity" evidence="9">
    <location>
        <begin position="1517"/>
        <end position="1531"/>
    </location>
</feature>
<dbReference type="SMART" id="SM00487">
    <property type="entry name" value="DEXDc"/>
    <property type="match status" value="1"/>
</dbReference>
<dbReference type="Pfam" id="PF19306">
    <property type="entry name" value="WHD_Lhr"/>
    <property type="match status" value="1"/>
</dbReference>
<evidence type="ECO:0000256" key="9">
    <source>
        <dbReference type="SAM" id="MobiDB-lite"/>
    </source>
</evidence>
<dbReference type="NCBIfam" id="NF007284">
    <property type="entry name" value="PRK09751.1"/>
    <property type="match status" value="1"/>
</dbReference>
<dbReference type="Pfam" id="PF00270">
    <property type="entry name" value="DEAD"/>
    <property type="match status" value="1"/>
</dbReference>
<evidence type="ECO:0000256" key="4">
    <source>
        <dbReference type="ARBA" id="ARBA00022806"/>
    </source>
</evidence>
<feature type="domain" description="Helicase C-terminal" evidence="11">
    <location>
        <begin position="271"/>
        <end position="450"/>
    </location>
</feature>
<feature type="region of interest" description="Disordered" evidence="9">
    <location>
        <begin position="1422"/>
        <end position="1486"/>
    </location>
</feature>